<dbReference type="EC" id="2.3.1.48" evidence="3"/>
<dbReference type="Pfam" id="PF01853">
    <property type="entry name" value="MOZ_SAS"/>
    <property type="match status" value="1"/>
</dbReference>
<dbReference type="EMBL" id="CAJFCJ010000006">
    <property type="protein sequence ID" value="CAD5115999.1"/>
    <property type="molecule type" value="Genomic_DNA"/>
</dbReference>
<dbReference type="GO" id="GO:0005634">
    <property type="term" value="C:nucleus"/>
    <property type="evidence" value="ECO:0007669"/>
    <property type="project" value="UniProtKB-SubCell"/>
</dbReference>
<dbReference type="InterPro" id="IPR040706">
    <property type="entry name" value="Zf-MYST"/>
</dbReference>
<evidence type="ECO:0000256" key="8">
    <source>
        <dbReference type="ARBA" id="ARBA00022990"/>
    </source>
</evidence>
<comment type="similarity">
    <text evidence="2">Belongs to the MYST (SAS/MOZ) family.</text>
</comment>
<keyword evidence="10" id="KW-0804">Transcription</keyword>
<dbReference type="Gene3D" id="3.30.60.60">
    <property type="entry name" value="N-acetyl transferase-like"/>
    <property type="match status" value="1"/>
</dbReference>
<keyword evidence="7" id="KW-0862">Zinc</keyword>
<dbReference type="InterPro" id="IPR002717">
    <property type="entry name" value="HAT_MYST-type"/>
</dbReference>
<dbReference type="GO" id="GO:0006355">
    <property type="term" value="P:regulation of DNA-templated transcription"/>
    <property type="evidence" value="ECO:0007669"/>
    <property type="project" value="InterPro"/>
</dbReference>
<gene>
    <name evidence="15" type="ORF">DGYR_LOCUS4677</name>
</gene>
<evidence type="ECO:0000256" key="4">
    <source>
        <dbReference type="ARBA" id="ARBA00022679"/>
    </source>
</evidence>
<evidence type="ECO:0000256" key="6">
    <source>
        <dbReference type="ARBA" id="ARBA00022771"/>
    </source>
</evidence>
<dbReference type="Gene3D" id="1.10.10.10">
    <property type="entry name" value="Winged helix-like DNA-binding domain superfamily/Winged helix DNA-binding domain"/>
    <property type="match status" value="1"/>
</dbReference>
<dbReference type="PROSITE" id="PS51726">
    <property type="entry name" value="MYST_HAT"/>
    <property type="match status" value="1"/>
</dbReference>
<dbReference type="InterPro" id="IPR036388">
    <property type="entry name" value="WH-like_DNA-bd_sf"/>
</dbReference>
<keyword evidence="16" id="KW-1185">Reference proteome</keyword>
<reference evidence="15 16" key="1">
    <citation type="submission" date="2020-08" db="EMBL/GenBank/DDBJ databases">
        <authorList>
            <person name="Hejnol A."/>
        </authorList>
    </citation>
    <scope>NUCLEOTIDE SEQUENCE [LARGE SCALE GENOMIC DNA]</scope>
</reference>
<dbReference type="CDD" id="cd04301">
    <property type="entry name" value="NAT_SF"/>
    <property type="match status" value="1"/>
</dbReference>
<evidence type="ECO:0000256" key="10">
    <source>
        <dbReference type="ARBA" id="ARBA00023163"/>
    </source>
</evidence>
<dbReference type="GO" id="GO:0008270">
    <property type="term" value="F:zinc ion binding"/>
    <property type="evidence" value="ECO:0007669"/>
    <property type="project" value="UniProtKB-KW"/>
</dbReference>
<dbReference type="GO" id="GO:0035267">
    <property type="term" value="C:NuA4 histone acetyltransferase complex"/>
    <property type="evidence" value="ECO:0007669"/>
    <property type="project" value="TreeGrafter"/>
</dbReference>
<keyword evidence="5" id="KW-0479">Metal-binding</keyword>
<dbReference type="GO" id="GO:0046972">
    <property type="term" value="F:histone H4K16 acetyltransferase activity"/>
    <property type="evidence" value="ECO:0007669"/>
    <property type="project" value="TreeGrafter"/>
</dbReference>
<comment type="subcellular location">
    <subcellularLocation>
        <location evidence="1">Nucleus</location>
    </subcellularLocation>
</comment>
<keyword evidence="6" id="KW-0863">Zinc-finger</keyword>
<evidence type="ECO:0000256" key="12">
    <source>
        <dbReference type="ARBA" id="ARBA00023315"/>
    </source>
</evidence>
<keyword evidence="11" id="KW-0539">Nucleus</keyword>
<dbReference type="Pfam" id="PF17772">
    <property type="entry name" value="zf-MYST"/>
    <property type="match status" value="1"/>
</dbReference>
<evidence type="ECO:0000256" key="7">
    <source>
        <dbReference type="ARBA" id="ARBA00022833"/>
    </source>
</evidence>
<dbReference type="GO" id="GO:0000724">
    <property type="term" value="P:double-strand break repair via homologous recombination"/>
    <property type="evidence" value="ECO:0007669"/>
    <property type="project" value="TreeGrafter"/>
</dbReference>
<name>A0A7I8VKM5_9ANNE</name>
<dbReference type="Proteomes" id="UP000549394">
    <property type="component" value="Unassembled WGS sequence"/>
</dbReference>
<dbReference type="PANTHER" id="PTHR10615">
    <property type="entry name" value="HISTONE ACETYLTRANSFERASE"/>
    <property type="match status" value="1"/>
</dbReference>
<evidence type="ECO:0000313" key="16">
    <source>
        <dbReference type="Proteomes" id="UP000549394"/>
    </source>
</evidence>
<dbReference type="Gene3D" id="3.40.630.30">
    <property type="match status" value="1"/>
</dbReference>
<feature type="active site" description="Proton donor/acceptor" evidence="13">
    <location>
        <position position="183"/>
    </location>
</feature>
<evidence type="ECO:0000256" key="9">
    <source>
        <dbReference type="ARBA" id="ARBA00023015"/>
    </source>
</evidence>
<dbReference type="AlphaFoldDB" id="A0A7I8VKM5"/>
<keyword evidence="12" id="KW-0012">Acyltransferase</keyword>
<dbReference type="PANTHER" id="PTHR10615:SF219">
    <property type="entry name" value="HISTONE ACETYLTRANSFERASE KAT5"/>
    <property type="match status" value="1"/>
</dbReference>
<evidence type="ECO:0000256" key="5">
    <source>
        <dbReference type="ARBA" id="ARBA00022723"/>
    </source>
</evidence>
<evidence type="ECO:0000256" key="2">
    <source>
        <dbReference type="ARBA" id="ARBA00010107"/>
    </source>
</evidence>
<keyword evidence="4" id="KW-0808">Transferase</keyword>
<evidence type="ECO:0000256" key="1">
    <source>
        <dbReference type="ARBA" id="ARBA00004123"/>
    </source>
</evidence>
<dbReference type="SUPFAM" id="SSF55729">
    <property type="entry name" value="Acyl-CoA N-acyltransferases (Nat)"/>
    <property type="match status" value="1"/>
</dbReference>
<evidence type="ECO:0000256" key="3">
    <source>
        <dbReference type="ARBA" id="ARBA00013184"/>
    </source>
</evidence>
<dbReference type="OrthoDB" id="787137at2759"/>
<dbReference type="FunFam" id="3.30.60.60:FF:000001">
    <property type="entry name" value="Histone acetyltransferase"/>
    <property type="match status" value="1"/>
</dbReference>
<keyword evidence="8" id="KW-0007">Acetylation</keyword>
<feature type="domain" description="MYST-type HAT" evidence="14">
    <location>
        <begin position="7"/>
        <end position="258"/>
    </location>
</feature>
<evidence type="ECO:0000256" key="11">
    <source>
        <dbReference type="ARBA" id="ARBA00023242"/>
    </source>
</evidence>
<comment type="caution">
    <text evidence="15">The sequence shown here is derived from an EMBL/GenBank/DDBJ whole genome shotgun (WGS) entry which is preliminary data.</text>
</comment>
<dbReference type="InterPro" id="IPR050603">
    <property type="entry name" value="MYST_HAT"/>
</dbReference>
<protein>
    <recommendedName>
        <fullName evidence="3">histone acetyltransferase</fullName>
        <ecNumber evidence="3">2.3.1.48</ecNumber>
    </recommendedName>
</protein>
<evidence type="ECO:0000256" key="13">
    <source>
        <dbReference type="PIRSR" id="PIRSR602717-51"/>
    </source>
</evidence>
<accession>A0A7I8VKM5</accession>
<proteinExistence type="inferred from homology"/>
<sequence length="265" mass="30999">MSVQGTHEVRNIDCIELGRYRITPWYFSPYPKEFSKIPVVYICEFCLKYTDSECRLRRHLSKCLFRHPPGNEIYRKDKLSFFEIDGRKNKTYARNLCLLAKLFLDHKTLYFDTDPFLFYILCELDEYGFHIVGYFSKEKESASDFNVACILTLPPYQRKGYGRFLIEFSYALSKVEGKSGTPEKPLSDLGLLSYRSYWSHAIVDTIMKHNEIKSGSQRPSLSVNDIVERTAIKKDDTHEANAKKKSLHIDVNCLKWRSKYSPAYS</sequence>
<dbReference type="FunFam" id="3.40.630.30:FF:000002">
    <property type="entry name" value="Histone acetyltransferase"/>
    <property type="match status" value="1"/>
</dbReference>
<dbReference type="InterPro" id="IPR016181">
    <property type="entry name" value="Acyl_CoA_acyltransferase"/>
</dbReference>
<evidence type="ECO:0000313" key="15">
    <source>
        <dbReference type="EMBL" id="CAD5115999.1"/>
    </source>
</evidence>
<keyword evidence="9" id="KW-0805">Transcription regulation</keyword>
<organism evidence="15 16">
    <name type="scientific">Dimorphilus gyrociliatus</name>
    <dbReference type="NCBI Taxonomy" id="2664684"/>
    <lineage>
        <taxon>Eukaryota</taxon>
        <taxon>Metazoa</taxon>
        <taxon>Spiralia</taxon>
        <taxon>Lophotrochozoa</taxon>
        <taxon>Annelida</taxon>
        <taxon>Polychaeta</taxon>
        <taxon>Polychaeta incertae sedis</taxon>
        <taxon>Dinophilidae</taxon>
        <taxon>Dimorphilus</taxon>
    </lineage>
</organism>
<evidence type="ECO:0000259" key="14">
    <source>
        <dbReference type="PROSITE" id="PS51726"/>
    </source>
</evidence>